<keyword evidence="4" id="KW-1185">Reference proteome</keyword>
<evidence type="ECO:0000259" key="3">
    <source>
        <dbReference type="PROSITE" id="PS50222"/>
    </source>
</evidence>
<keyword evidence="2" id="KW-0732">Signal</keyword>
<dbReference type="InterPro" id="IPR002048">
    <property type="entry name" value="EF_hand_dom"/>
</dbReference>
<dbReference type="SMART" id="SM00054">
    <property type="entry name" value="EFh"/>
    <property type="match status" value="3"/>
</dbReference>
<dbReference type="Gene3D" id="1.10.238.10">
    <property type="entry name" value="EF-hand"/>
    <property type="match status" value="1"/>
</dbReference>
<sequence>MKHRVMLLLVVVESIVSTYSVKDSKEHFTKHWIAKFKSFFDITDPNGDGVVTKEEYIDATAERAGKVLESWRAKAVYGIMSELYQYWWSNANTNYKISMTFEELLPAVEKEVGEEVPHDSWDWFHTFDLDCDDKLTVDEYSNFLFVFRNKAPVQDIFKAIDHNENGILDGEEFTNAFHHALFDQKANPDEMILGSQN</sequence>
<evidence type="ECO:0000256" key="2">
    <source>
        <dbReference type="SAM" id="SignalP"/>
    </source>
</evidence>
<feature type="signal peptide" evidence="2">
    <location>
        <begin position="1"/>
        <end position="20"/>
    </location>
</feature>
<dbReference type="KEGG" id="lak:106156354"/>
<evidence type="ECO:0000256" key="1">
    <source>
        <dbReference type="ARBA" id="ARBA00022837"/>
    </source>
</evidence>
<name>A0A1S3HLX1_LINAN</name>
<dbReference type="SUPFAM" id="SSF47473">
    <property type="entry name" value="EF-hand"/>
    <property type="match status" value="1"/>
</dbReference>
<dbReference type="RefSeq" id="XP_013387022.1">
    <property type="nucleotide sequence ID" value="XM_013531568.1"/>
</dbReference>
<keyword evidence="1" id="KW-0106">Calcium</keyword>
<dbReference type="PROSITE" id="PS00018">
    <property type="entry name" value="EF_HAND_1"/>
    <property type="match status" value="2"/>
</dbReference>
<organism evidence="4 5">
    <name type="scientific">Lingula anatina</name>
    <name type="common">Brachiopod</name>
    <name type="synonym">Lingula unguis</name>
    <dbReference type="NCBI Taxonomy" id="7574"/>
    <lineage>
        <taxon>Eukaryota</taxon>
        <taxon>Metazoa</taxon>
        <taxon>Spiralia</taxon>
        <taxon>Lophotrochozoa</taxon>
        <taxon>Brachiopoda</taxon>
        <taxon>Linguliformea</taxon>
        <taxon>Lingulata</taxon>
        <taxon>Lingulida</taxon>
        <taxon>Linguloidea</taxon>
        <taxon>Lingulidae</taxon>
        <taxon>Lingula</taxon>
    </lineage>
</organism>
<dbReference type="InParanoid" id="A0A1S3HLX1"/>
<dbReference type="OrthoDB" id="427950at2759"/>
<evidence type="ECO:0000313" key="5">
    <source>
        <dbReference type="RefSeq" id="XP_013387022.1"/>
    </source>
</evidence>
<feature type="chain" id="PRO_5010302701" evidence="2">
    <location>
        <begin position="21"/>
        <end position="197"/>
    </location>
</feature>
<dbReference type="InterPro" id="IPR011992">
    <property type="entry name" value="EF-hand-dom_pair"/>
</dbReference>
<dbReference type="GeneID" id="106156354"/>
<proteinExistence type="predicted"/>
<dbReference type="Pfam" id="PF13202">
    <property type="entry name" value="EF-hand_5"/>
    <property type="match status" value="2"/>
</dbReference>
<gene>
    <name evidence="5" type="primary">LOC106156354</name>
</gene>
<feature type="domain" description="EF-hand" evidence="3">
    <location>
        <begin position="31"/>
        <end position="66"/>
    </location>
</feature>
<feature type="domain" description="EF-hand" evidence="3">
    <location>
        <begin position="148"/>
        <end position="183"/>
    </location>
</feature>
<reference evidence="5" key="1">
    <citation type="submission" date="2025-08" db="UniProtKB">
        <authorList>
            <consortium name="RefSeq"/>
        </authorList>
    </citation>
    <scope>IDENTIFICATION</scope>
    <source>
        <tissue evidence="5">Gonads</tissue>
    </source>
</reference>
<dbReference type="PROSITE" id="PS50222">
    <property type="entry name" value="EF_HAND_2"/>
    <property type="match status" value="2"/>
</dbReference>
<accession>A0A1S3HLX1</accession>
<protein>
    <submittedName>
        <fullName evidence="5">Uncharacterized protein LOC106156354</fullName>
    </submittedName>
</protein>
<dbReference type="AlphaFoldDB" id="A0A1S3HLX1"/>
<dbReference type="Proteomes" id="UP000085678">
    <property type="component" value="Unplaced"/>
</dbReference>
<dbReference type="GO" id="GO:0005509">
    <property type="term" value="F:calcium ion binding"/>
    <property type="evidence" value="ECO:0007669"/>
    <property type="project" value="InterPro"/>
</dbReference>
<dbReference type="InterPro" id="IPR018247">
    <property type="entry name" value="EF_Hand_1_Ca_BS"/>
</dbReference>
<evidence type="ECO:0000313" key="4">
    <source>
        <dbReference type="Proteomes" id="UP000085678"/>
    </source>
</evidence>